<reference evidence="1" key="1">
    <citation type="submission" date="2024-06" db="EMBL/GenBank/DDBJ databases">
        <title>Genomic Encyclopedia of Type Strains, Phase IV (KMG-IV): sequencing the most valuable type-strain genomes for metagenomic binning, comparative biology and taxonomic classification.</title>
        <authorList>
            <person name="Goeker M."/>
        </authorList>
    </citation>
    <scope>NUCLEOTIDE SEQUENCE</scope>
    <source>
        <strain evidence="1">SJCon</strain>
    </source>
</reference>
<organism evidence="1 2">
    <name type="scientific">Arthrobacter nitrophenolicus</name>
    <dbReference type="NCBI Taxonomy" id="683150"/>
    <lineage>
        <taxon>Bacteria</taxon>
        <taxon>Bacillati</taxon>
        <taxon>Actinomycetota</taxon>
        <taxon>Actinomycetes</taxon>
        <taxon>Micrococcales</taxon>
        <taxon>Micrococcaceae</taxon>
        <taxon>Arthrobacter</taxon>
    </lineage>
</organism>
<protein>
    <submittedName>
        <fullName evidence="1">Uncharacterized protein</fullName>
    </submittedName>
</protein>
<evidence type="ECO:0000313" key="2">
    <source>
        <dbReference type="Proteomes" id="UP001549207"/>
    </source>
</evidence>
<keyword evidence="2" id="KW-1185">Reference proteome</keyword>
<dbReference type="EMBL" id="JBEPNJ010000010">
    <property type="protein sequence ID" value="MET3773046.1"/>
    <property type="molecule type" value="Genomic_DNA"/>
</dbReference>
<sequence>MYFKPSAGIFVGGLATSFGGTLLILMAANSSGEDTGFMALAGVMAAIAGIIMLCIGAARALRIIDALPAAFRNLDRAQASQQQAPAPQQSMGSQPPGYPQQGYIQPPVQ</sequence>
<accession>A0ACC6TH08</accession>
<evidence type="ECO:0000313" key="1">
    <source>
        <dbReference type="EMBL" id="MET3773046.1"/>
    </source>
</evidence>
<proteinExistence type="predicted"/>
<dbReference type="Proteomes" id="UP001549207">
    <property type="component" value="Unassembled WGS sequence"/>
</dbReference>
<gene>
    <name evidence="1" type="ORF">ABIC98_002706</name>
</gene>
<comment type="caution">
    <text evidence="1">The sequence shown here is derived from an EMBL/GenBank/DDBJ whole genome shotgun (WGS) entry which is preliminary data.</text>
</comment>
<name>A0ACC6TH08_9MICC</name>